<reference evidence="2 3" key="1">
    <citation type="submission" date="2023-07" db="EMBL/GenBank/DDBJ databases">
        <title>Genomic Encyclopedia of Type Strains, Phase IV (KMG-IV): sequencing the most valuable type-strain genomes for metagenomic binning, comparative biology and taxonomic classification.</title>
        <authorList>
            <person name="Goeker M."/>
        </authorList>
    </citation>
    <scope>NUCLEOTIDE SEQUENCE [LARGE SCALE GENOMIC DNA]</scope>
    <source>
        <strain evidence="2 3">DSM 19619</strain>
    </source>
</reference>
<dbReference type="RefSeq" id="WP_307286726.1">
    <property type="nucleotide sequence ID" value="NZ_JAUSVX010000043.1"/>
</dbReference>
<feature type="transmembrane region" description="Helical" evidence="1">
    <location>
        <begin position="15"/>
        <end position="33"/>
    </location>
</feature>
<keyword evidence="1" id="KW-0472">Membrane</keyword>
<protein>
    <submittedName>
        <fullName evidence="2">Uncharacterized protein</fullName>
    </submittedName>
</protein>
<evidence type="ECO:0000256" key="1">
    <source>
        <dbReference type="SAM" id="Phobius"/>
    </source>
</evidence>
<gene>
    <name evidence="2" type="ORF">QO011_008515</name>
</gene>
<comment type="caution">
    <text evidence="2">The sequence shown here is derived from an EMBL/GenBank/DDBJ whole genome shotgun (WGS) entry which is preliminary data.</text>
</comment>
<accession>A0ABU0JME5</accession>
<keyword evidence="1" id="KW-0812">Transmembrane</keyword>
<organism evidence="2 3">
    <name type="scientific">Labrys wisconsinensis</name>
    <dbReference type="NCBI Taxonomy" id="425677"/>
    <lineage>
        <taxon>Bacteria</taxon>
        <taxon>Pseudomonadati</taxon>
        <taxon>Pseudomonadota</taxon>
        <taxon>Alphaproteobacteria</taxon>
        <taxon>Hyphomicrobiales</taxon>
        <taxon>Xanthobacteraceae</taxon>
        <taxon>Labrys</taxon>
    </lineage>
</organism>
<name>A0ABU0JME5_9HYPH</name>
<proteinExistence type="predicted"/>
<evidence type="ECO:0000313" key="2">
    <source>
        <dbReference type="EMBL" id="MDQ0475465.1"/>
    </source>
</evidence>
<keyword evidence="3" id="KW-1185">Reference proteome</keyword>
<keyword evidence="1" id="KW-1133">Transmembrane helix</keyword>
<sequence length="88" mass="9201">MSALLGLLNVVPLRAWLVAGGIAAAALAGGYVIRTAYERGLAAGTAAIGETNHANEKRADRSGDAVERCYAGGGRWDRFERVCLGARQ</sequence>
<dbReference type="Proteomes" id="UP001242480">
    <property type="component" value="Unassembled WGS sequence"/>
</dbReference>
<dbReference type="EMBL" id="JAUSVX010000043">
    <property type="protein sequence ID" value="MDQ0475465.1"/>
    <property type="molecule type" value="Genomic_DNA"/>
</dbReference>
<evidence type="ECO:0000313" key="3">
    <source>
        <dbReference type="Proteomes" id="UP001242480"/>
    </source>
</evidence>